<sequence length="293" mass="32914">MSHAAVPDCATRARSGRSRAPRVRPRKARKAFSLRHGGPDVAGDGDEADSRKSSCLINNFWTSVCTEVSTNCLQLAKDVSCHAQPHILETDYASSFASRASAERSSLVRVSSDRLNYSRPLCGLRWRALTNESENRCALYQSGPWRAAARRRGAVRTVERSRDMFVPLRVRRGRKVDAQRRDERASVVGALRSSDDVRRVVEGFRSSSLRRPRPPGPARLLVRVFTSFSKRPRRYTGFRASGVSIRLSIVYSLFISCHLNSYIPWVSRRSTATVRGSSRPMFVRSMMQSGTCM</sequence>
<dbReference type="EMBL" id="BGZK01000023">
    <property type="protein sequence ID" value="GBP06827.1"/>
    <property type="molecule type" value="Genomic_DNA"/>
</dbReference>
<dbReference type="AlphaFoldDB" id="A0A4C1T000"/>
<evidence type="ECO:0000313" key="3">
    <source>
        <dbReference type="Proteomes" id="UP000299102"/>
    </source>
</evidence>
<evidence type="ECO:0000313" key="2">
    <source>
        <dbReference type="EMBL" id="GBP06827.1"/>
    </source>
</evidence>
<dbReference type="Proteomes" id="UP000299102">
    <property type="component" value="Unassembled WGS sequence"/>
</dbReference>
<evidence type="ECO:0000256" key="1">
    <source>
        <dbReference type="SAM" id="MobiDB-lite"/>
    </source>
</evidence>
<comment type="caution">
    <text evidence="2">The sequence shown here is derived from an EMBL/GenBank/DDBJ whole genome shotgun (WGS) entry which is preliminary data.</text>
</comment>
<feature type="region of interest" description="Disordered" evidence="1">
    <location>
        <begin position="1"/>
        <end position="50"/>
    </location>
</feature>
<organism evidence="2 3">
    <name type="scientific">Eumeta variegata</name>
    <name type="common">Bagworm moth</name>
    <name type="synonym">Eumeta japonica</name>
    <dbReference type="NCBI Taxonomy" id="151549"/>
    <lineage>
        <taxon>Eukaryota</taxon>
        <taxon>Metazoa</taxon>
        <taxon>Ecdysozoa</taxon>
        <taxon>Arthropoda</taxon>
        <taxon>Hexapoda</taxon>
        <taxon>Insecta</taxon>
        <taxon>Pterygota</taxon>
        <taxon>Neoptera</taxon>
        <taxon>Endopterygota</taxon>
        <taxon>Lepidoptera</taxon>
        <taxon>Glossata</taxon>
        <taxon>Ditrysia</taxon>
        <taxon>Tineoidea</taxon>
        <taxon>Psychidae</taxon>
        <taxon>Oiketicinae</taxon>
        <taxon>Eumeta</taxon>
    </lineage>
</organism>
<gene>
    <name evidence="2" type="ORF">EVAR_92741_1</name>
</gene>
<protein>
    <submittedName>
        <fullName evidence="2">Uncharacterized protein</fullName>
    </submittedName>
</protein>
<accession>A0A4C1T000</accession>
<name>A0A4C1T000_EUMVA</name>
<proteinExistence type="predicted"/>
<feature type="compositionally biased region" description="Basic residues" evidence="1">
    <location>
        <begin position="14"/>
        <end position="33"/>
    </location>
</feature>
<reference evidence="2 3" key="1">
    <citation type="journal article" date="2019" name="Commun. Biol.">
        <title>The bagworm genome reveals a unique fibroin gene that provides high tensile strength.</title>
        <authorList>
            <person name="Kono N."/>
            <person name="Nakamura H."/>
            <person name="Ohtoshi R."/>
            <person name="Tomita M."/>
            <person name="Numata K."/>
            <person name="Arakawa K."/>
        </authorList>
    </citation>
    <scope>NUCLEOTIDE SEQUENCE [LARGE SCALE GENOMIC DNA]</scope>
</reference>
<keyword evidence="3" id="KW-1185">Reference proteome</keyword>